<dbReference type="EC" id="2.1.3.-" evidence="3"/>
<reference evidence="6 7" key="1">
    <citation type="submission" date="2019-11" db="EMBL/GenBank/DDBJ databases">
        <title>Venatorbacter sp. nov. a predator of Campylobacter and other Gram-negative bacteria.</title>
        <authorList>
            <person name="Saeedi A."/>
            <person name="Cummings N.J."/>
            <person name="Connerton I.F."/>
            <person name="Connerton P.L."/>
        </authorList>
    </citation>
    <scope>NUCLEOTIDE SEQUENCE [LARGE SCALE GENOMIC DNA]</scope>
    <source>
        <strain evidence="6">XL5</strain>
    </source>
</reference>
<accession>A0A9X7UZG6</accession>
<comment type="function">
    <text evidence="3">Catalyzes the conversion of S-adenosyl-L-methionine (SAM) to carboxy-S-adenosyl-L-methionine (Cx-SAM).</text>
</comment>
<feature type="binding site" evidence="3">
    <location>
        <position position="213"/>
    </location>
    <ligand>
        <name>S-adenosyl-L-methionine</name>
        <dbReference type="ChEBI" id="CHEBI:59789"/>
    </ligand>
</feature>
<dbReference type="Pfam" id="PF13649">
    <property type="entry name" value="Methyltransf_25"/>
    <property type="match status" value="1"/>
</dbReference>
<feature type="binding site" evidence="3 4">
    <location>
        <position position="54"/>
    </location>
    <ligand>
        <name>S-adenosyl-L-methionine</name>
        <dbReference type="ChEBI" id="CHEBI:59789"/>
    </ligand>
</feature>
<evidence type="ECO:0000256" key="3">
    <source>
        <dbReference type="HAMAP-Rule" id="MF_01589"/>
    </source>
</evidence>
<gene>
    <name evidence="3 6" type="primary">cmoA</name>
    <name evidence="6" type="ORF">GJQ55_10595</name>
</gene>
<keyword evidence="7" id="KW-1185">Reference proteome</keyword>
<dbReference type="SUPFAM" id="SSF53335">
    <property type="entry name" value="S-adenosyl-L-methionine-dependent methyltransferases"/>
    <property type="match status" value="1"/>
</dbReference>
<comment type="catalytic activity">
    <reaction evidence="3">
        <text>prephenate + S-adenosyl-L-methionine = carboxy-S-adenosyl-L-methionine + 3-phenylpyruvate + H2O</text>
        <dbReference type="Rhea" id="RHEA:51692"/>
        <dbReference type="ChEBI" id="CHEBI:15377"/>
        <dbReference type="ChEBI" id="CHEBI:18005"/>
        <dbReference type="ChEBI" id="CHEBI:29934"/>
        <dbReference type="ChEBI" id="CHEBI:59789"/>
        <dbReference type="ChEBI" id="CHEBI:134278"/>
    </reaction>
</comment>
<dbReference type="RefSeq" id="WP_228344951.1">
    <property type="nucleotide sequence ID" value="NZ_CP046056.1"/>
</dbReference>
<dbReference type="GO" id="GO:1904047">
    <property type="term" value="F:S-adenosyl-L-methionine binding"/>
    <property type="evidence" value="ECO:0007669"/>
    <property type="project" value="UniProtKB-UniRule"/>
</dbReference>
<dbReference type="InterPro" id="IPR029063">
    <property type="entry name" value="SAM-dependent_MTases_sf"/>
</dbReference>
<feature type="binding site" evidence="3 4">
    <location>
        <position position="147"/>
    </location>
    <ligand>
        <name>S-adenosyl-L-methionine</name>
        <dbReference type="ChEBI" id="CHEBI:59789"/>
    </ligand>
</feature>
<dbReference type="EMBL" id="CP046056">
    <property type="protein sequence ID" value="QQD24891.1"/>
    <property type="molecule type" value="Genomic_DNA"/>
</dbReference>
<dbReference type="PANTHER" id="PTHR43861:SF2">
    <property type="entry name" value="CARBOXY-S-ADENOSYL-L-METHIONINE SYNTHASE"/>
    <property type="match status" value="1"/>
</dbReference>
<evidence type="ECO:0000256" key="4">
    <source>
        <dbReference type="PIRSR" id="PIRSR006325-1"/>
    </source>
</evidence>
<feature type="binding site" evidence="3 4">
    <location>
        <begin position="104"/>
        <end position="105"/>
    </location>
    <ligand>
        <name>S-adenosyl-L-methionine</name>
        <dbReference type="ChEBI" id="CHEBI:59789"/>
    </ligand>
</feature>
<dbReference type="KEGG" id="vcw:GJQ55_10595"/>
<feature type="binding site" evidence="3 4">
    <location>
        <begin position="79"/>
        <end position="81"/>
    </location>
    <ligand>
        <name>S-adenosyl-L-methionine</name>
        <dbReference type="ChEBI" id="CHEBI:59789"/>
    </ligand>
</feature>
<comment type="subunit">
    <text evidence="3">Homodimer.</text>
</comment>
<dbReference type="GO" id="GO:0002098">
    <property type="term" value="P:tRNA wobble uridine modification"/>
    <property type="evidence" value="ECO:0007669"/>
    <property type="project" value="InterPro"/>
</dbReference>
<evidence type="ECO:0000259" key="5">
    <source>
        <dbReference type="Pfam" id="PF13649"/>
    </source>
</evidence>
<sequence length="256" mass="28040">MTTIDPKPDTHSAAAASQPDTIYSTPLTQVPGFAFDQAVARVFPDMIKRSVPGYAETVAMSGIIAGRYAQPGSNLYDLGCSLGAVTLAMRHGVRAEGCHIIGIDNSASMIERAEHYVALDEGRVPVQMLCADILDYPLERASVTSLNFVLQFIAPEQRLALLSNIAAATLPGGALILSEKLCFPEQEQRLQDELHLDFKRANGYSELEIAQKRSAIENVLIPETEQAHVQRLQAAGFSQVIRWYQCFNFVSFLAIK</sequence>
<dbReference type="Gene3D" id="3.40.50.150">
    <property type="entry name" value="Vaccinia Virus protein VP39"/>
    <property type="match status" value="1"/>
</dbReference>
<evidence type="ECO:0000313" key="6">
    <source>
        <dbReference type="EMBL" id="QQD24891.1"/>
    </source>
</evidence>
<evidence type="ECO:0000313" key="7">
    <source>
        <dbReference type="Proteomes" id="UP000596074"/>
    </source>
</evidence>
<dbReference type="Proteomes" id="UP000596074">
    <property type="component" value="Chromosome"/>
</dbReference>
<protein>
    <recommendedName>
        <fullName evidence="3">Carboxy-S-adenosyl-L-methionine synthase</fullName>
        <shortName evidence="3">Cx-SAM synthase</shortName>
        <ecNumber evidence="3">2.1.3.-</ecNumber>
    </recommendedName>
</protein>
<evidence type="ECO:0000256" key="1">
    <source>
        <dbReference type="ARBA" id="ARBA00022679"/>
    </source>
</evidence>
<keyword evidence="2 3" id="KW-0949">S-adenosyl-L-methionine</keyword>
<dbReference type="PIRSF" id="PIRSF006325">
    <property type="entry name" value="MeTrfase_bac"/>
    <property type="match status" value="1"/>
</dbReference>
<proteinExistence type="inferred from homology"/>
<comment type="similarity">
    <text evidence="3">Belongs to the class I-like SAM-binding methyltransferase superfamily. Cx-SAM synthase family.</text>
</comment>
<dbReference type="AlphaFoldDB" id="A0A9X7UZG6"/>
<evidence type="ECO:0000256" key="2">
    <source>
        <dbReference type="ARBA" id="ARBA00022691"/>
    </source>
</evidence>
<keyword evidence="1 3" id="KW-0808">Transferase</keyword>
<dbReference type="NCBIfam" id="TIGR00740">
    <property type="entry name" value="carboxy-S-adenosyl-L-methionine synthase CmoA"/>
    <property type="match status" value="1"/>
</dbReference>
<dbReference type="InterPro" id="IPR005271">
    <property type="entry name" value="CmoA"/>
</dbReference>
<dbReference type="HAMAP" id="MF_01589">
    <property type="entry name" value="Cx_SAM_synthase"/>
    <property type="match status" value="1"/>
</dbReference>
<organism evidence="6 7">
    <name type="scientific">Venatoribacter cucullus</name>
    <dbReference type="NCBI Taxonomy" id="2661630"/>
    <lineage>
        <taxon>Bacteria</taxon>
        <taxon>Pseudomonadati</taxon>
        <taxon>Pseudomonadota</taxon>
        <taxon>Gammaproteobacteria</taxon>
        <taxon>Oceanospirillales</taxon>
        <taxon>Oceanospirillaceae</taxon>
        <taxon>Venatoribacter</taxon>
    </lineage>
</organism>
<dbReference type="GO" id="GO:0016743">
    <property type="term" value="F:carboxyl- or carbamoyltransferase activity"/>
    <property type="evidence" value="ECO:0007669"/>
    <property type="project" value="UniProtKB-UniRule"/>
</dbReference>
<feature type="binding site" evidence="3 4">
    <location>
        <begin position="132"/>
        <end position="133"/>
    </location>
    <ligand>
        <name>S-adenosyl-L-methionine</name>
        <dbReference type="ChEBI" id="CHEBI:59789"/>
    </ligand>
</feature>
<dbReference type="CDD" id="cd02440">
    <property type="entry name" value="AdoMet_MTases"/>
    <property type="match status" value="1"/>
</dbReference>
<dbReference type="PANTHER" id="PTHR43861">
    <property type="entry name" value="TRANS-ACONITATE 2-METHYLTRANSFERASE-RELATED"/>
    <property type="match status" value="1"/>
</dbReference>
<feature type="domain" description="Methyltransferase" evidence="5">
    <location>
        <begin position="77"/>
        <end position="173"/>
    </location>
</feature>
<name>A0A9X7UZG6_9GAMM</name>
<dbReference type="InterPro" id="IPR041698">
    <property type="entry name" value="Methyltransf_25"/>
</dbReference>